<evidence type="ECO:0000313" key="17">
    <source>
        <dbReference type="Proteomes" id="UP000002729"/>
    </source>
</evidence>
<dbReference type="eggNOG" id="ENOG502QR1E">
    <property type="taxonomic scope" value="Eukaryota"/>
</dbReference>
<dbReference type="EC" id="1.11.1.5" evidence="10"/>
<dbReference type="EMBL" id="GL833121">
    <property type="protein sequence ID" value="EGB12024.1"/>
    <property type="molecule type" value="Genomic_DNA"/>
</dbReference>
<evidence type="ECO:0000256" key="9">
    <source>
        <dbReference type="ARBA" id="ARBA00023128"/>
    </source>
</evidence>
<evidence type="ECO:0000313" key="16">
    <source>
        <dbReference type="EMBL" id="EGB12024.1"/>
    </source>
</evidence>
<dbReference type="GO" id="GO:0020037">
    <property type="term" value="F:heme binding"/>
    <property type="evidence" value="ECO:0007669"/>
    <property type="project" value="InterPro"/>
</dbReference>
<evidence type="ECO:0000259" key="15">
    <source>
        <dbReference type="PROSITE" id="PS50873"/>
    </source>
</evidence>
<dbReference type="InterPro" id="IPR002016">
    <property type="entry name" value="Haem_peroxidase"/>
</dbReference>
<name>F0XXY3_AURAN</name>
<accession>F0XXY3</accession>
<comment type="catalytic activity">
    <reaction evidence="12">
        <text>2 Fe(II)-[cytochrome c] + H2O2 + 2 H(+) = 2 Fe(III)-[cytochrome c] + 2 H2O</text>
        <dbReference type="Rhea" id="RHEA:16581"/>
        <dbReference type="Rhea" id="RHEA-COMP:10350"/>
        <dbReference type="Rhea" id="RHEA-COMP:14399"/>
        <dbReference type="ChEBI" id="CHEBI:15377"/>
        <dbReference type="ChEBI" id="CHEBI:15378"/>
        <dbReference type="ChEBI" id="CHEBI:16240"/>
        <dbReference type="ChEBI" id="CHEBI:29033"/>
        <dbReference type="ChEBI" id="CHEBI:29034"/>
        <dbReference type="EC" id="1.11.1.5"/>
    </reaction>
</comment>
<keyword evidence="8" id="KW-0408">Iron</keyword>
<comment type="similarity">
    <text evidence="13">Belongs to the peroxidase family.</text>
</comment>
<dbReference type="GO" id="GO:0034599">
    <property type="term" value="P:cellular response to oxidative stress"/>
    <property type="evidence" value="ECO:0007669"/>
    <property type="project" value="InterPro"/>
</dbReference>
<dbReference type="GO" id="GO:0046872">
    <property type="term" value="F:metal ion binding"/>
    <property type="evidence" value="ECO:0007669"/>
    <property type="project" value="UniProtKB-KW"/>
</dbReference>
<sequence>DPDKGPTFLRLAWHSSGTYSKLAADGGSKGGTIRFKEELAHGGNAGLPKAVAWLEPVKKQFPGASYADIFTLAGCVAIKEANGPVIPWSAGRVDEPASAVTPDGRLPAADKGSPDKTAAHLRDGVFYRMGFDDREIVVLSGAHALGRCHPDASGYDGPWTPTPNLLTNSYYSLVLNTKWTPRAWDGPAQFEDPSGKLMMLPSDLLLRDDAKLRKWAEIYAADNAKFLADFSAAFNKLEENGCTGLTPVDWA</sequence>
<evidence type="ECO:0000256" key="1">
    <source>
        <dbReference type="ARBA" id="ARBA00004305"/>
    </source>
</evidence>
<dbReference type="Pfam" id="PF00141">
    <property type="entry name" value="peroxidase"/>
    <property type="match status" value="1"/>
</dbReference>
<keyword evidence="6" id="KW-0809">Transit peptide</keyword>
<dbReference type="PROSITE" id="PS50873">
    <property type="entry name" value="PEROXIDASE_4"/>
    <property type="match status" value="1"/>
</dbReference>
<evidence type="ECO:0000256" key="13">
    <source>
        <dbReference type="RuleBase" id="RU004241"/>
    </source>
</evidence>
<evidence type="ECO:0000256" key="12">
    <source>
        <dbReference type="ARBA" id="ARBA00049265"/>
    </source>
</evidence>
<dbReference type="FunFam" id="1.10.420.10:FF:000009">
    <property type="entry name" value="Ascorbate peroxidase"/>
    <property type="match status" value="1"/>
</dbReference>
<dbReference type="InterPro" id="IPR019794">
    <property type="entry name" value="Peroxidases_AS"/>
</dbReference>
<evidence type="ECO:0000256" key="11">
    <source>
        <dbReference type="ARBA" id="ARBA00040313"/>
    </source>
</evidence>
<reference evidence="16 17" key="1">
    <citation type="journal article" date="2011" name="Proc. Natl. Acad. Sci. U.S.A.">
        <title>Niche of harmful alga Aureococcus anophagefferens revealed through ecogenomics.</title>
        <authorList>
            <person name="Gobler C.J."/>
            <person name="Berry D.L."/>
            <person name="Dyhrman S.T."/>
            <person name="Wilhelm S.W."/>
            <person name="Salamov A."/>
            <person name="Lobanov A.V."/>
            <person name="Zhang Y."/>
            <person name="Collier J.L."/>
            <person name="Wurch L.L."/>
            <person name="Kustka A.B."/>
            <person name="Dill B.D."/>
            <person name="Shah M."/>
            <person name="VerBerkmoes N.C."/>
            <person name="Kuo A."/>
            <person name="Terry A."/>
            <person name="Pangilinan J."/>
            <person name="Lindquist E.A."/>
            <person name="Lucas S."/>
            <person name="Paulsen I.T."/>
            <person name="Hattenrath-Lehmann T.K."/>
            <person name="Talmage S.C."/>
            <person name="Walker E.A."/>
            <person name="Koch F."/>
            <person name="Burson A.M."/>
            <person name="Marcoval M.A."/>
            <person name="Tang Y.Z."/>
            <person name="Lecleir G.R."/>
            <person name="Coyne K.J."/>
            <person name="Berg G.M."/>
            <person name="Bertrand E.M."/>
            <person name="Saito M.A."/>
            <person name="Gladyshev V.N."/>
            <person name="Grigoriev I.V."/>
        </authorList>
    </citation>
    <scope>NUCLEOTIDE SEQUENCE [LARGE SCALE GENOMIC DNA]</scope>
    <source>
        <strain evidence="17">CCMP 1984</strain>
    </source>
</reference>
<dbReference type="GO" id="GO:0005758">
    <property type="term" value="C:mitochondrial intermembrane space"/>
    <property type="evidence" value="ECO:0007669"/>
    <property type="project" value="UniProtKB-SubCell"/>
</dbReference>
<dbReference type="PRINTS" id="PR00459">
    <property type="entry name" value="ASPEROXIDASE"/>
</dbReference>
<evidence type="ECO:0000256" key="5">
    <source>
        <dbReference type="ARBA" id="ARBA00022723"/>
    </source>
</evidence>
<dbReference type="InterPro" id="IPR002207">
    <property type="entry name" value="Peroxidase_I"/>
</dbReference>
<feature type="domain" description="Plant heme peroxidase family profile" evidence="15">
    <location>
        <begin position="65"/>
        <end position="244"/>
    </location>
</feature>
<protein>
    <recommendedName>
        <fullName evidence="11">Cytochrome c peroxidase, mitochondrial</fullName>
        <ecNumber evidence="10">1.11.1.5</ecNumber>
    </recommendedName>
</protein>
<dbReference type="Gene3D" id="1.10.420.10">
    <property type="entry name" value="Peroxidase, domain 2"/>
    <property type="match status" value="1"/>
</dbReference>
<dbReference type="PROSITE" id="PS00435">
    <property type="entry name" value="PEROXIDASE_1"/>
    <property type="match status" value="1"/>
</dbReference>
<dbReference type="PROSITE" id="PS00436">
    <property type="entry name" value="PEROXIDASE_2"/>
    <property type="match status" value="1"/>
</dbReference>
<dbReference type="GO" id="GO:0004130">
    <property type="term" value="F:cytochrome-c peroxidase activity"/>
    <property type="evidence" value="ECO:0007669"/>
    <property type="project" value="UniProtKB-EC"/>
</dbReference>
<feature type="non-terminal residue" evidence="16">
    <location>
        <position position="1"/>
    </location>
</feature>
<keyword evidence="4" id="KW-0349">Heme</keyword>
<dbReference type="OrthoDB" id="2859658at2759"/>
<dbReference type="AlphaFoldDB" id="F0XXY3"/>
<keyword evidence="17" id="KW-1185">Reference proteome</keyword>
<dbReference type="GO" id="GO:0042744">
    <property type="term" value="P:hydrogen peroxide catabolic process"/>
    <property type="evidence" value="ECO:0007669"/>
    <property type="project" value="TreeGrafter"/>
</dbReference>
<evidence type="ECO:0000256" key="3">
    <source>
        <dbReference type="ARBA" id="ARBA00022559"/>
    </source>
</evidence>
<keyword evidence="3" id="KW-0575">Peroxidase</keyword>
<keyword evidence="5" id="KW-0479">Metal-binding</keyword>
<dbReference type="KEGG" id="aaf:AURANDRAFT_20568"/>
<dbReference type="InterPro" id="IPR010255">
    <property type="entry name" value="Haem_peroxidase_sf"/>
</dbReference>
<dbReference type="PRINTS" id="PR00458">
    <property type="entry name" value="PEROXIDASE"/>
</dbReference>
<evidence type="ECO:0000256" key="6">
    <source>
        <dbReference type="ARBA" id="ARBA00022946"/>
    </source>
</evidence>
<keyword evidence="7" id="KW-0560">Oxidoreductase</keyword>
<dbReference type="InterPro" id="IPR044831">
    <property type="entry name" value="Ccp1-like"/>
</dbReference>
<dbReference type="InterPro" id="IPR019793">
    <property type="entry name" value="Peroxidases_heam-ligand_BS"/>
</dbReference>
<evidence type="ECO:0000256" key="8">
    <source>
        <dbReference type="ARBA" id="ARBA00023004"/>
    </source>
</evidence>
<dbReference type="GO" id="GO:0005759">
    <property type="term" value="C:mitochondrial matrix"/>
    <property type="evidence" value="ECO:0007669"/>
    <property type="project" value="UniProtKB-SubCell"/>
</dbReference>
<keyword evidence="9" id="KW-0496">Mitochondrion</keyword>
<gene>
    <name evidence="16" type="ORF">AURANDRAFT_20568</name>
</gene>
<evidence type="ECO:0000256" key="14">
    <source>
        <dbReference type="SAM" id="MobiDB-lite"/>
    </source>
</evidence>
<dbReference type="RefSeq" id="XP_009033121.1">
    <property type="nucleotide sequence ID" value="XM_009034873.1"/>
</dbReference>
<dbReference type="SUPFAM" id="SSF48113">
    <property type="entry name" value="Heme-dependent peroxidases"/>
    <property type="match status" value="1"/>
</dbReference>
<dbReference type="InParanoid" id="F0XXY3"/>
<dbReference type="GO" id="GO:0000302">
    <property type="term" value="P:response to reactive oxygen species"/>
    <property type="evidence" value="ECO:0007669"/>
    <property type="project" value="TreeGrafter"/>
</dbReference>
<evidence type="ECO:0000256" key="4">
    <source>
        <dbReference type="ARBA" id="ARBA00022617"/>
    </source>
</evidence>
<dbReference type="Gene3D" id="1.10.520.10">
    <property type="match status" value="1"/>
</dbReference>
<evidence type="ECO:0000256" key="7">
    <source>
        <dbReference type="ARBA" id="ARBA00023002"/>
    </source>
</evidence>
<dbReference type="PANTHER" id="PTHR31356:SF58">
    <property type="entry name" value="CYTOCHROME C PEROXIDASE, MITOCHONDRIAL"/>
    <property type="match status" value="1"/>
</dbReference>
<organism evidence="17">
    <name type="scientific">Aureococcus anophagefferens</name>
    <name type="common">Harmful bloom alga</name>
    <dbReference type="NCBI Taxonomy" id="44056"/>
    <lineage>
        <taxon>Eukaryota</taxon>
        <taxon>Sar</taxon>
        <taxon>Stramenopiles</taxon>
        <taxon>Ochrophyta</taxon>
        <taxon>Pelagophyceae</taxon>
        <taxon>Pelagomonadales</taxon>
        <taxon>Pelagomonadaceae</taxon>
        <taxon>Aureococcus</taxon>
    </lineage>
</organism>
<evidence type="ECO:0000256" key="10">
    <source>
        <dbReference type="ARBA" id="ARBA00039063"/>
    </source>
</evidence>
<dbReference type="PANTHER" id="PTHR31356">
    <property type="entry name" value="THYLAKOID LUMENAL 29 KDA PROTEIN, CHLOROPLASTIC-RELATED"/>
    <property type="match status" value="1"/>
</dbReference>
<dbReference type="OMA" id="MGKCYPK"/>
<evidence type="ECO:0000256" key="2">
    <source>
        <dbReference type="ARBA" id="ARBA00004569"/>
    </source>
</evidence>
<dbReference type="Proteomes" id="UP000002729">
    <property type="component" value="Unassembled WGS sequence"/>
</dbReference>
<feature type="region of interest" description="Disordered" evidence="14">
    <location>
        <begin position="94"/>
        <end position="116"/>
    </location>
</feature>
<comment type="subcellular location">
    <subcellularLocation>
        <location evidence="2">Mitochondrion intermembrane space</location>
    </subcellularLocation>
    <subcellularLocation>
        <location evidence="1">Mitochondrion matrix</location>
    </subcellularLocation>
</comment>
<proteinExistence type="inferred from homology"/>
<dbReference type="GeneID" id="20219314"/>